<dbReference type="Pfam" id="PF03133">
    <property type="entry name" value="TTL"/>
    <property type="match status" value="1"/>
</dbReference>
<dbReference type="OMA" id="LARKDHM"/>
<reference evidence="2 3" key="1">
    <citation type="journal article" date="2011" name="J. Gen. Appl. Microbiol.">
        <title>Draft genome sequencing of the enigmatic yeast Saitoella complicata.</title>
        <authorList>
            <person name="Nishida H."/>
            <person name="Hamamoto M."/>
            <person name="Sugiyama J."/>
        </authorList>
    </citation>
    <scope>NUCLEOTIDE SEQUENCE [LARGE SCALE GENOMIC DNA]</scope>
    <source>
        <strain evidence="2 3">NRRL Y-17804</strain>
    </source>
</reference>
<dbReference type="EMBL" id="BACD03000010">
    <property type="protein sequence ID" value="GAO47638.1"/>
    <property type="molecule type" value="Genomic_DNA"/>
</dbReference>
<dbReference type="PANTHER" id="PTHR47551:SF1">
    <property type="entry name" value="TUBULIN--TYROSINE LIGASE PBY1-RELATED"/>
    <property type="match status" value="1"/>
</dbReference>
<keyword evidence="3" id="KW-1185">Reference proteome</keyword>
<comment type="caution">
    <text evidence="2">The sequence shown here is derived from an EMBL/GenBank/DDBJ whole genome shotgun (WGS) entry which is preliminary data.</text>
</comment>
<feature type="compositionally biased region" description="Acidic residues" evidence="1">
    <location>
        <begin position="169"/>
        <end position="179"/>
    </location>
</feature>
<feature type="region of interest" description="Disordered" evidence="1">
    <location>
        <begin position="169"/>
        <end position="192"/>
    </location>
</feature>
<sequence>MTITACVDYEDPTGYVQPKIIKALQKYEPDVEITDEPTSHLQWSAYETIDWDHIQSNPTTSLACSYVIRKALIRKHYLSNTVSSWLVKHPESVLGRHVPETYHLELDYVEYLDEALEEMYELRQSLEGNEEREQEGREWWILKPGMSDRGQGIRLFSTYDALESIFQEFEPESDDEDDGSSSFPTTGEDKSDTGVITSQLRHFVVQRYLPNPLLLSLPATGQNHKFHLRVYVVAAHALRVYVYRDILVLSASEPYTPPKAAAGEDGDGLGLEAHLTNTCLQSGERQAGSVHRFWSPSTLLPHKDAIYDQIAAVVGEVFKAAVGSQRIHFQTLPNAFEVFGLDFLVAEGDEGTGVPRVELLEVNSYPDFKQTGKELGEVVEGLFEGVAEKVIRPFFCKEVDVSGEGEEGTESKEERMRLVYEEDLMGGW</sequence>
<evidence type="ECO:0008006" key="4">
    <source>
        <dbReference type="Google" id="ProtNLM"/>
    </source>
</evidence>
<reference evidence="2 3" key="3">
    <citation type="journal article" date="2015" name="Genome Announc.">
        <title>Draft Genome Sequence of the Archiascomycetous Yeast Saitoella complicata.</title>
        <authorList>
            <person name="Yamauchi K."/>
            <person name="Kondo S."/>
            <person name="Hamamoto M."/>
            <person name="Takahashi Y."/>
            <person name="Ogura Y."/>
            <person name="Hayashi T."/>
            <person name="Nishida H."/>
        </authorList>
    </citation>
    <scope>NUCLEOTIDE SEQUENCE [LARGE SCALE GENOMIC DNA]</scope>
    <source>
        <strain evidence="2 3">NRRL Y-17804</strain>
    </source>
</reference>
<dbReference type="AlphaFoldDB" id="A0A0E9NCW2"/>
<dbReference type="PANTHER" id="PTHR47551">
    <property type="entry name" value="TUBULIN--TYROSINE LIGASE PBY1-RELATED"/>
    <property type="match status" value="1"/>
</dbReference>
<name>A0A0E9NCW2_SAICN</name>
<dbReference type="OrthoDB" id="202825at2759"/>
<dbReference type="Proteomes" id="UP000033140">
    <property type="component" value="Unassembled WGS sequence"/>
</dbReference>
<dbReference type="InterPro" id="IPR027746">
    <property type="entry name" value="TTL"/>
</dbReference>
<dbReference type="Gene3D" id="3.30.470.20">
    <property type="entry name" value="ATP-grasp fold, B domain"/>
    <property type="match status" value="1"/>
</dbReference>
<dbReference type="InterPro" id="IPR004344">
    <property type="entry name" value="TTL/TTLL_fam"/>
</dbReference>
<reference evidence="2 3" key="2">
    <citation type="journal article" date="2014" name="J. Gen. Appl. Microbiol.">
        <title>The early diverging ascomycetous budding yeast Saitoella complicata has three histone deacetylases belonging to the Clr6, Hos2, and Rpd3 lineages.</title>
        <authorList>
            <person name="Nishida H."/>
            <person name="Matsumoto T."/>
            <person name="Kondo S."/>
            <person name="Hamamoto M."/>
            <person name="Yoshikawa H."/>
        </authorList>
    </citation>
    <scope>NUCLEOTIDE SEQUENCE [LARGE SCALE GENOMIC DNA]</scope>
    <source>
        <strain evidence="2 3">NRRL Y-17804</strain>
    </source>
</reference>
<organism evidence="2 3">
    <name type="scientific">Saitoella complicata (strain BCRC 22490 / CBS 7301 / JCM 7358 / NBRC 10748 / NRRL Y-17804)</name>
    <dbReference type="NCBI Taxonomy" id="698492"/>
    <lineage>
        <taxon>Eukaryota</taxon>
        <taxon>Fungi</taxon>
        <taxon>Dikarya</taxon>
        <taxon>Ascomycota</taxon>
        <taxon>Taphrinomycotina</taxon>
        <taxon>Taphrinomycotina incertae sedis</taxon>
        <taxon>Saitoella</taxon>
    </lineage>
</organism>
<protein>
    <recommendedName>
        <fullName evidence="4">Tubulin-tyrosine ligase</fullName>
    </recommendedName>
</protein>
<dbReference type="GO" id="GO:0000932">
    <property type="term" value="C:P-body"/>
    <property type="evidence" value="ECO:0007669"/>
    <property type="project" value="TreeGrafter"/>
</dbReference>
<dbReference type="RefSeq" id="XP_019021052.1">
    <property type="nucleotide sequence ID" value="XM_019165249.1"/>
</dbReference>
<accession>A0A0E9NCW2</accession>
<dbReference type="PROSITE" id="PS51221">
    <property type="entry name" value="TTL"/>
    <property type="match status" value="1"/>
</dbReference>
<evidence type="ECO:0000313" key="3">
    <source>
        <dbReference type="Proteomes" id="UP000033140"/>
    </source>
</evidence>
<evidence type="ECO:0000256" key="1">
    <source>
        <dbReference type="SAM" id="MobiDB-lite"/>
    </source>
</evidence>
<dbReference type="STRING" id="698492.A0A0E9NCW2"/>
<gene>
    <name evidence="2" type="ORF">G7K_1838-t1</name>
</gene>
<proteinExistence type="predicted"/>
<dbReference type="SUPFAM" id="SSF56059">
    <property type="entry name" value="Glutathione synthetase ATP-binding domain-like"/>
    <property type="match status" value="1"/>
</dbReference>
<evidence type="ECO:0000313" key="2">
    <source>
        <dbReference type="EMBL" id="GAO47638.1"/>
    </source>
</evidence>